<dbReference type="InterPro" id="IPR056146">
    <property type="entry name" value="DUF7729"/>
</dbReference>
<accession>A0A166ITD9</accession>
<evidence type="ECO:0000313" key="3">
    <source>
        <dbReference type="Proteomes" id="UP000076532"/>
    </source>
</evidence>
<sequence>MFTPPPSPLPPTTILEKDGGYFDLPRNHDDLESTPPLECVADTPAERKRTIGRRIKLAVLLVPLTLVLITASTRVLAHPRALDVLSPNAPHTVADWGTLLDWTPHKRHSDPLPLPRQLATTVALAGTTQSATLAASASSSAAPAPVATTGAIPTIPSAQPLALPTPFPQPFDGSIDANFSSTSCEAFFLNMTAAPAFRQCRPFSLLQQSSSEFTNAQSNLTLLNAIVWGTCNTDLSAVVCTSNMAWFASALQSSCAADIKNGNAMAMGTLQGLQAFPLMLTAGCLADQVTNTYCYVEAAQNQSPSDLYFYQLPMGLPLPNGTQPSCSSCVKSLMSAYASALHTGGSALSGLRGVYEAAAEAAEGQCGTGYAQATAGAEGAVANGARGVVVWSWPLVVVGVAAMWSAL</sequence>
<evidence type="ECO:0000313" key="2">
    <source>
        <dbReference type="EMBL" id="KZP20151.1"/>
    </source>
</evidence>
<gene>
    <name evidence="2" type="ORF">FIBSPDRAFT_742710</name>
</gene>
<protein>
    <recommendedName>
        <fullName evidence="1">DUF7729 domain-containing protein</fullName>
    </recommendedName>
</protein>
<name>A0A166ITD9_9AGAM</name>
<dbReference type="PANTHER" id="PTHR39460:SF1">
    <property type="entry name" value="C6 TRANSCRIPTION FACTOR"/>
    <property type="match status" value="1"/>
</dbReference>
<keyword evidence="3" id="KW-1185">Reference proteome</keyword>
<evidence type="ECO:0000259" key="1">
    <source>
        <dbReference type="Pfam" id="PF24855"/>
    </source>
</evidence>
<organism evidence="2 3">
    <name type="scientific">Athelia psychrophila</name>
    <dbReference type="NCBI Taxonomy" id="1759441"/>
    <lineage>
        <taxon>Eukaryota</taxon>
        <taxon>Fungi</taxon>
        <taxon>Dikarya</taxon>
        <taxon>Basidiomycota</taxon>
        <taxon>Agaricomycotina</taxon>
        <taxon>Agaricomycetes</taxon>
        <taxon>Agaricomycetidae</taxon>
        <taxon>Atheliales</taxon>
        <taxon>Atheliaceae</taxon>
        <taxon>Athelia</taxon>
    </lineage>
</organism>
<proteinExistence type="predicted"/>
<feature type="domain" description="DUF7729" evidence="1">
    <location>
        <begin position="166"/>
        <end position="374"/>
    </location>
</feature>
<reference evidence="2 3" key="1">
    <citation type="journal article" date="2016" name="Mol. Biol. Evol.">
        <title>Comparative Genomics of Early-Diverging Mushroom-Forming Fungi Provides Insights into the Origins of Lignocellulose Decay Capabilities.</title>
        <authorList>
            <person name="Nagy L.G."/>
            <person name="Riley R."/>
            <person name="Tritt A."/>
            <person name="Adam C."/>
            <person name="Daum C."/>
            <person name="Floudas D."/>
            <person name="Sun H."/>
            <person name="Yadav J.S."/>
            <person name="Pangilinan J."/>
            <person name="Larsson K.H."/>
            <person name="Matsuura K."/>
            <person name="Barry K."/>
            <person name="Labutti K."/>
            <person name="Kuo R."/>
            <person name="Ohm R.A."/>
            <person name="Bhattacharya S.S."/>
            <person name="Shirouzu T."/>
            <person name="Yoshinaga Y."/>
            <person name="Martin F.M."/>
            <person name="Grigoriev I.V."/>
            <person name="Hibbett D.S."/>
        </authorList>
    </citation>
    <scope>NUCLEOTIDE SEQUENCE [LARGE SCALE GENOMIC DNA]</scope>
    <source>
        <strain evidence="2 3">CBS 109695</strain>
    </source>
</reference>
<dbReference type="AlphaFoldDB" id="A0A166ITD9"/>
<dbReference type="OrthoDB" id="2564812at2759"/>
<dbReference type="Proteomes" id="UP000076532">
    <property type="component" value="Unassembled WGS sequence"/>
</dbReference>
<dbReference type="Pfam" id="PF24855">
    <property type="entry name" value="DUF7729"/>
    <property type="match status" value="1"/>
</dbReference>
<dbReference type="EMBL" id="KV417557">
    <property type="protein sequence ID" value="KZP20151.1"/>
    <property type="molecule type" value="Genomic_DNA"/>
</dbReference>
<dbReference type="PANTHER" id="PTHR39460">
    <property type="entry name" value="EXPRESSED PROTEIN"/>
    <property type="match status" value="1"/>
</dbReference>